<dbReference type="SUPFAM" id="SSF52540">
    <property type="entry name" value="P-loop containing nucleoside triphosphate hydrolases"/>
    <property type="match status" value="1"/>
</dbReference>
<dbReference type="GO" id="GO:0006826">
    <property type="term" value="P:iron ion transport"/>
    <property type="evidence" value="ECO:0007669"/>
    <property type="project" value="UniProtKB-KW"/>
</dbReference>
<dbReference type="AlphaFoldDB" id="A0A1M5CS71"/>
<evidence type="ECO:0000256" key="7">
    <source>
        <dbReference type="ARBA" id="ARBA00023136"/>
    </source>
</evidence>
<evidence type="ECO:0000313" key="10">
    <source>
        <dbReference type="Proteomes" id="UP000184517"/>
    </source>
</evidence>
<dbReference type="EMBL" id="FQVF01000009">
    <property type="protein sequence ID" value="SHF57192.1"/>
    <property type="molecule type" value="Genomic_DNA"/>
</dbReference>
<evidence type="ECO:0000256" key="4">
    <source>
        <dbReference type="ARBA" id="ARBA00022496"/>
    </source>
</evidence>
<sequence length="259" mass="29537">MHSMEPLPYLKEIKLKKNLIESFDHYPFSIAAIKGLRSIEFGKDVTIFVGENGSGKSTLLEAIAVGLGFNAEGGSKNFSFGTRKTHSELHSYLQFSRSFKRYNDGFFLRAESFYNVATHMDELDEEVYDFGYLPPPPEIKNRYGGNSLHNQSHGESFISLLFERFSGNGLYLLDEPESALSPAKQLSVLSRMRQLVNNQSQFIMATHSPILMAYPDAKIYQIDQSGIYPIQFEDTDHYQITKAFLNNPEPMLKELFFNE</sequence>
<keyword evidence="6" id="KW-0406">Ion transport</keyword>
<dbReference type="InterPro" id="IPR003593">
    <property type="entry name" value="AAA+_ATPase"/>
</dbReference>
<keyword evidence="3" id="KW-1003">Cell membrane</keyword>
<dbReference type="Pfam" id="PF13304">
    <property type="entry name" value="AAA_21"/>
    <property type="match status" value="1"/>
</dbReference>
<dbReference type="Pfam" id="PF13476">
    <property type="entry name" value="AAA_23"/>
    <property type="match status" value="1"/>
</dbReference>
<dbReference type="InterPro" id="IPR038729">
    <property type="entry name" value="Rad50/SbcC_AAA"/>
</dbReference>
<dbReference type="PANTHER" id="PTHR42771:SF2">
    <property type="entry name" value="IRON(3+)-HYDROXAMATE IMPORT ATP-BINDING PROTEIN FHUC"/>
    <property type="match status" value="1"/>
</dbReference>
<evidence type="ECO:0000256" key="1">
    <source>
        <dbReference type="ARBA" id="ARBA00004202"/>
    </source>
</evidence>
<dbReference type="InterPro" id="IPR051535">
    <property type="entry name" value="Siderophore_ABC-ATPase"/>
</dbReference>
<dbReference type="Proteomes" id="UP000184517">
    <property type="component" value="Unassembled WGS sequence"/>
</dbReference>
<protein>
    <submittedName>
        <fullName evidence="9">Predicted ATPase</fullName>
    </submittedName>
</protein>
<evidence type="ECO:0000256" key="5">
    <source>
        <dbReference type="ARBA" id="ARBA00023004"/>
    </source>
</evidence>
<dbReference type="GO" id="GO:0005886">
    <property type="term" value="C:plasma membrane"/>
    <property type="evidence" value="ECO:0007669"/>
    <property type="project" value="UniProtKB-SubCell"/>
</dbReference>
<keyword evidence="5" id="KW-0408">Iron</keyword>
<evidence type="ECO:0000256" key="3">
    <source>
        <dbReference type="ARBA" id="ARBA00022475"/>
    </source>
</evidence>
<name>A0A1M5CS71_9GAMM</name>
<evidence type="ECO:0000256" key="6">
    <source>
        <dbReference type="ARBA" id="ARBA00023065"/>
    </source>
</evidence>
<dbReference type="Gene3D" id="3.40.50.300">
    <property type="entry name" value="P-loop containing nucleotide triphosphate hydrolases"/>
    <property type="match status" value="2"/>
</dbReference>
<proteinExistence type="predicted"/>
<feature type="domain" description="AAA+ ATPase" evidence="8">
    <location>
        <begin position="42"/>
        <end position="226"/>
    </location>
</feature>
<keyword evidence="7" id="KW-0472">Membrane</keyword>
<keyword evidence="4" id="KW-0410">Iron transport</keyword>
<dbReference type="CDD" id="cd00267">
    <property type="entry name" value="ABC_ATPase"/>
    <property type="match status" value="1"/>
</dbReference>
<dbReference type="GO" id="GO:0006302">
    <property type="term" value="P:double-strand break repair"/>
    <property type="evidence" value="ECO:0007669"/>
    <property type="project" value="InterPro"/>
</dbReference>
<dbReference type="GO" id="GO:0005524">
    <property type="term" value="F:ATP binding"/>
    <property type="evidence" value="ECO:0007669"/>
    <property type="project" value="InterPro"/>
</dbReference>
<evidence type="ECO:0000259" key="8">
    <source>
        <dbReference type="SMART" id="SM00382"/>
    </source>
</evidence>
<dbReference type="PANTHER" id="PTHR42771">
    <property type="entry name" value="IRON(3+)-HYDROXAMATE IMPORT ATP-BINDING PROTEIN FHUC"/>
    <property type="match status" value="1"/>
</dbReference>
<dbReference type="InterPro" id="IPR003959">
    <property type="entry name" value="ATPase_AAA_core"/>
</dbReference>
<comment type="subcellular location">
    <subcellularLocation>
        <location evidence="1">Cell membrane</location>
        <topology evidence="1">Peripheral membrane protein</topology>
    </subcellularLocation>
</comment>
<reference evidence="10" key="1">
    <citation type="submission" date="2016-11" db="EMBL/GenBank/DDBJ databases">
        <authorList>
            <person name="Varghese N."/>
            <person name="Submissions S."/>
        </authorList>
    </citation>
    <scope>NUCLEOTIDE SEQUENCE [LARGE SCALE GENOMIC DNA]</scope>
    <source>
        <strain evidence="10">DSM 16579</strain>
    </source>
</reference>
<dbReference type="GO" id="GO:0016887">
    <property type="term" value="F:ATP hydrolysis activity"/>
    <property type="evidence" value="ECO:0007669"/>
    <property type="project" value="InterPro"/>
</dbReference>
<accession>A0A1M5CS71</accession>
<evidence type="ECO:0000313" key="9">
    <source>
        <dbReference type="EMBL" id="SHF57192.1"/>
    </source>
</evidence>
<evidence type="ECO:0000256" key="2">
    <source>
        <dbReference type="ARBA" id="ARBA00022448"/>
    </source>
</evidence>
<keyword evidence="10" id="KW-1185">Reference proteome</keyword>
<dbReference type="SMART" id="SM00382">
    <property type="entry name" value="AAA"/>
    <property type="match status" value="1"/>
</dbReference>
<gene>
    <name evidence="9" type="ORF">SAMN02745753_02220</name>
</gene>
<keyword evidence="2" id="KW-0813">Transport</keyword>
<organism evidence="9 10">
    <name type="scientific">Marinomonas polaris DSM 16579</name>
    <dbReference type="NCBI Taxonomy" id="1122206"/>
    <lineage>
        <taxon>Bacteria</taxon>
        <taxon>Pseudomonadati</taxon>
        <taxon>Pseudomonadota</taxon>
        <taxon>Gammaproteobacteria</taxon>
        <taxon>Oceanospirillales</taxon>
        <taxon>Oceanospirillaceae</taxon>
        <taxon>Marinomonas</taxon>
    </lineage>
</organism>
<dbReference type="InterPro" id="IPR027417">
    <property type="entry name" value="P-loop_NTPase"/>
</dbReference>